<protein>
    <submittedName>
        <fullName evidence="1">Uncharacterized protein</fullName>
    </submittedName>
</protein>
<dbReference type="RefSeq" id="WP_198074872.1">
    <property type="nucleotide sequence ID" value="NZ_JAEDAE010000002.1"/>
</dbReference>
<dbReference type="EMBL" id="JAEDAE010000002">
    <property type="protein sequence ID" value="MBH8557740.1"/>
    <property type="molecule type" value="Genomic_DNA"/>
</dbReference>
<name>A0ABS0Q585_9BACT</name>
<evidence type="ECO:0000313" key="2">
    <source>
        <dbReference type="Proteomes" id="UP000625631"/>
    </source>
</evidence>
<sequence length="63" mass="6537">MQKFPSLLPQPGGGRPVTVSYYLEAGATVSVDVLDELNCPMMAQMQAQGVGPHTLAVPTAPAP</sequence>
<organism evidence="1 2">
    <name type="scientific">Hymenobacter negativus</name>
    <dbReference type="NCBI Taxonomy" id="2795026"/>
    <lineage>
        <taxon>Bacteria</taxon>
        <taxon>Pseudomonadati</taxon>
        <taxon>Bacteroidota</taxon>
        <taxon>Cytophagia</taxon>
        <taxon>Cytophagales</taxon>
        <taxon>Hymenobacteraceae</taxon>
        <taxon>Hymenobacter</taxon>
    </lineage>
</organism>
<proteinExistence type="predicted"/>
<dbReference type="Proteomes" id="UP000625631">
    <property type="component" value="Unassembled WGS sequence"/>
</dbReference>
<comment type="caution">
    <text evidence="1">The sequence shown here is derived from an EMBL/GenBank/DDBJ whole genome shotgun (WGS) entry which is preliminary data.</text>
</comment>
<keyword evidence="2" id="KW-1185">Reference proteome</keyword>
<gene>
    <name evidence="1" type="ORF">I7X13_06760</name>
</gene>
<accession>A0ABS0Q585</accession>
<reference evidence="1 2" key="1">
    <citation type="submission" date="2020-12" db="EMBL/GenBank/DDBJ databases">
        <title>Hymenobacter sp.</title>
        <authorList>
            <person name="Kim M.K."/>
        </authorList>
    </citation>
    <scope>NUCLEOTIDE SEQUENCE [LARGE SCALE GENOMIC DNA]</scope>
    <source>
        <strain evidence="1 2">BT442</strain>
    </source>
</reference>
<evidence type="ECO:0000313" key="1">
    <source>
        <dbReference type="EMBL" id="MBH8557740.1"/>
    </source>
</evidence>